<gene>
    <name evidence="2" type="ORF">JTE90_006757</name>
</gene>
<dbReference type="Pfam" id="PF18295">
    <property type="entry name" value="Pdase_M17_N2"/>
    <property type="match status" value="1"/>
</dbReference>
<organism evidence="2 3">
    <name type="scientific">Oedothorax gibbosus</name>
    <dbReference type="NCBI Taxonomy" id="931172"/>
    <lineage>
        <taxon>Eukaryota</taxon>
        <taxon>Metazoa</taxon>
        <taxon>Ecdysozoa</taxon>
        <taxon>Arthropoda</taxon>
        <taxon>Chelicerata</taxon>
        <taxon>Arachnida</taxon>
        <taxon>Araneae</taxon>
        <taxon>Araneomorphae</taxon>
        <taxon>Entelegynae</taxon>
        <taxon>Araneoidea</taxon>
        <taxon>Linyphiidae</taxon>
        <taxon>Erigoninae</taxon>
        <taxon>Oedothorax</taxon>
    </lineage>
</organism>
<proteinExistence type="predicted"/>
<evidence type="ECO:0000259" key="1">
    <source>
        <dbReference type="Pfam" id="PF18295"/>
    </source>
</evidence>
<reference evidence="2 3" key="1">
    <citation type="journal article" date="2022" name="Nat. Ecol. Evol.">
        <title>A masculinizing supergene underlies an exaggerated male reproductive morph in a spider.</title>
        <authorList>
            <person name="Hendrickx F."/>
            <person name="De Corte Z."/>
            <person name="Sonet G."/>
            <person name="Van Belleghem S.M."/>
            <person name="Kostlbacher S."/>
            <person name="Vangestel C."/>
        </authorList>
    </citation>
    <scope>NUCLEOTIDE SEQUENCE [LARGE SCALE GENOMIC DNA]</scope>
    <source>
        <strain evidence="2">W744_W776</strain>
    </source>
</reference>
<dbReference type="EMBL" id="JAFNEN010000375">
    <property type="protein sequence ID" value="KAG8184354.1"/>
    <property type="molecule type" value="Genomic_DNA"/>
</dbReference>
<evidence type="ECO:0000313" key="2">
    <source>
        <dbReference type="EMBL" id="KAG8184354.1"/>
    </source>
</evidence>
<dbReference type="AlphaFoldDB" id="A0AAV6UJA2"/>
<evidence type="ECO:0000313" key="3">
    <source>
        <dbReference type="Proteomes" id="UP000827092"/>
    </source>
</evidence>
<name>A0AAV6UJA2_9ARAC</name>
<keyword evidence="3" id="KW-1185">Reference proteome</keyword>
<feature type="domain" description="Probable aminopeptidase NPEPL1 N-terminal" evidence="1">
    <location>
        <begin position="17"/>
        <end position="133"/>
    </location>
</feature>
<comment type="caution">
    <text evidence="2">The sequence shown here is derived from an EMBL/GenBank/DDBJ whole genome shotgun (WGS) entry which is preliminary data.</text>
</comment>
<dbReference type="Gene3D" id="3.40.50.10590">
    <property type="entry name" value="Zn-dependent exopeptidases"/>
    <property type="match status" value="1"/>
</dbReference>
<dbReference type="InterPro" id="IPR041417">
    <property type="entry name" value="NPEPL1_N"/>
</dbReference>
<sequence>MVRFSTEITPSDPQEQSVLLVGQKCYLDFLDNESVKPKIGTRVTEELYEKALSLVKGNTESVPLYLKYATLARLPNVCSRHNTPSQAHTLAKLVKAHMGGGRDGFIVVACDYRDILASACAIARCFPLYSKKQRDTAFTITVNFIVMDPCKVKGRIMEDDIDCLNAAAMGVRLSARIVDMPCSEMHTDAFIQEICKVGDMLNIKPVIINPFSPNDNLALSF</sequence>
<dbReference type="Proteomes" id="UP000827092">
    <property type="component" value="Unassembled WGS sequence"/>
</dbReference>
<protein>
    <recommendedName>
        <fullName evidence="1">Probable aminopeptidase NPEPL1 N-terminal domain-containing protein</fullName>
    </recommendedName>
</protein>
<accession>A0AAV6UJA2</accession>